<dbReference type="Proteomes" id="UP000219050">
    <property type="component" value="Plasmid pDY25-C"/>
</dbReference>
<feature type="domain" description="Leucine-binding protein" evidence="5">
    <location>
        <begin position="36"/>
        <end position="389"/>
    </location>
</feature>
<keyword evidence="2 4" id="KW-0732">Signal</keyword>
<protein>
    <submittedName>
        <fullName evidence="6">ABC transporter substrate-binding protein</fullName>
    </submittedName>
</protein>
<dbReference type="GO" id="GO:0006865">
    <property type="term" value="P:amino acid transport"/>
    <property type="evidence" value="ECO:0007669"/>
    <property type="project" value="UniProtKB-KW"/>
</dbReference>
<evidence type="ECO:0000256" key="4">
    <source>
        <dbReference type="SAM" id="SignalP"/>
    </source>
</evidence>
<sequence>MGNKLNKPLNTMALLAGAMTVAGAVGTAAQAADGVLRIGTPLALTGGLADEGHKQALVWKMWVDKVNAAGGLTLEDGTKLPVELIEYDYQTDGKRAGQLAEKLINDDEVDVLMAPFGSGHTKIVAAVAERYQIPVVACVASSTSVYDQGFKYLFGTLAPNTGMTDSMVTYFQEHMPELKTLAVYGRDDVFPKSMATAISDSAKAAGIDVVYDELYAVGSIDHSAAMSSMKGLEPDWIYMTGYTQDLILGRKQMEDMGISAPIITMVTGPAYKEFTEGLGDLANNVTSSTWWHHATGYTDVPGVWGSTDAFYQDFLEVSGGEDPDYVHGSCAAAMEVVADATVRAGGTDPVAMRDALEATTLETFYGPIEFGDNGMNQGREMPMIQVQDGAIKILYPEAISDAEMTLVE</sequence>
<comment type="similarity">
    <text evidence="1">Belongs to the leucine-binding protein family.</text>
</comment>
<dbReference type="InterPro" id="IPR028082">
    <property type="entry name" value="Peripla_BP_I"/>
</dbReference>
<dbReference type="AlphaFoldDB" id="A0A291M4R5"/>
<dbReference type="InterPro" id="IPR028081">
    <property type="entry name" value="Leu-bd"/>
</dbReference>
<proteinExistence type="inferred from homology"/>
<reference evidence="6 7" key="1">
    <citation type="submission" date="2017-05" db="EMBL/GenBank/DDBJ databases">
        <title>Comparative genomic and metabolic analysis of manganese-oxidizing mechanisms in Celeribater manganoxidans DY25T: its adaption to the environment of polymetallic nodule.</title>
        <authorList>
            <person name="Wang X."/>
        </authorList>
    </citation>
    <scope>NUCLEOTIDE SEQUENCE [LARGE SCALE GENOMIC DNA]</scope>
    <source>
        <strain evidence="6 7">DY25</strain>
        <plasmid evidence="7">pdy25-c</plasmid>
    </source>
</reference>
<evidence type="ECO:0000313" key="7">
    <source>
        <dbReference type="Proteomes" id="UP000219050"/>
    </source>
</evidence>
<organism evidence="6 7">
    <name type="scientific">Pacificitalea manganoxidans</name>
    <dbReference type="NCBI Taxonomy" id="1411902"/>
    <lineage>
        <taxon>Bacteria</taxon>
        <taxon>Pseudomonadati</taxon>
        <taxon>Pseudomonadota</taxon>
        <taxon>Alphaproteobacteria</taxon>
        <taxon>Rhodobacterales</taxon>
        <taxon>Paracoccaceae</taxon>
        <taxon>Pacificitalea</taxon>
    </lineage>
</organism>
<dbReference type="RefSeq" id="WP_088664498.1">
    <property type="nucleotide sequence ID" value="NZ_CP021407.1"/>
</dbReference>
<dbReference type="InterPro" id="IPR051010">
    <property type="entry name" value="BCAA_transport"/>
</dbReference>
<keyword evidence="7" id="KW-1185">Reference proteome</keyword>
<dbReference type="CDD" id="cd06338">
    <property type="entry name" value="PBP1_ABC_ligand_binding-like"/>
    <property type="match status" value="1"/>
</dbReference>
<dbReference type="PANTHER" id="PTHR30483:SF37">
    <property type="entry name" value="ABC TRANSPORTER SUBSTRATE-BINDING PROTEIN"/>
    <property type="match status" value="1"/>
</dbReference>
<keyword evidence="6" id="KW-0614">Plasmid</keyword>
<name>A0A291M4R5_9RHOB</name>
<evidence type="ECO:0000313" key="6">
    <source>
        <dbReference type="EMBL" id="ATI43894.1"/>
    </source>
</evidence>
<dbReference type="OrthoDB" id="9786833at2"/>
<dbReference type="PANTHER" id="PTHR30483">
    <property type="entry name" value="LEUCINE-SPECIFIC-BINDING PROTEIN"/>
    <property type="match status" value="1"/>
</dbReference>
<feature type="signal peptide" evidence="4">
    <location>
        <begin position="1"/>
        <end position="31"/>
    </location>
</feature>
<evidence type="ECO:0000256" key="1">
    <source>
        <dbReference type="ARBA" id="ARBA00010062"/>
    </source>
</evidence>
<feature type="chain" id="PRO_5012990885" evidence="4">
    <location>
        <begin position="32"/>
        <end position="408"/>
    </location>
</feature>
<dbReference type="EMBL" id="CP021407">
    <property type="protein sequence ID" value="ATI43894.1"/>
    <property type="molecule type" value="Genomic_DNA"/>
</dbReference>
<dbReference type="Pfam" id="PF13458">
    <property type="entry name" value="Peripla_BP_6"/>
    <property type="match status" value="1"/>
</dbReference>
<dbReference type="SUPFAM" id="SSF53822">
    <property type="entry name" value="Periplasmic binding protein-like I"/>
    <property type="match status" value="1"/>
</dbReference>
<evidence type="ECO:0000259" key="5">
    <source>
        <dbReference type="Pfam" id="PF13458"/>
    </source>
</evidence>
<dbReference type="Gene3D" id="3.40.50.2300">
    <property type="match status" value="2"/>
</dbReference>
<geneLocation type="plasmid" evidence="7">
    <name>pdy25-c</name>
</geneLocation>
<accession>A0A291M4R5</accession>
<gene>
    <name evidence="6" type="ORF">CBW24_17325</name>
</gene>
<keyword evidence="3" id="KW-0813">Transport</keyword>
<keyword evidence="3" id="KW-0029">Amino-acid transport</keyword>
<dbReference type="KEGG" id="cmag:CBW24_17325"/>
<evidence type="ECO:0000256" key="2">
    <source>
        <dbReference type="ARBA" id="ARBA00022729"/>
    </source>
</evidence>
<evidence type="ECO:0000256" key="3">
    <source>
        <dbReference type="ARBA" id="ARBA00022970"/>
    </source>
</evidence>